<keyword evidence="2" id="KW-1003">Cell membrane</keyword>
<feature type="transmembrane region" description="Helical" evidence="6">
    <location>
        <begin position="277"/>
        <end position="300"/>
    </location>
</feature>
<dbReference type="PANTHER" id="PTHR10010:SF46">
    <property type="entry name" value="SODIUM-DEPENDENT PHOSPHATE TRANSPORT PROTEIN 2B"/>
    <property type="match status" value="1"/>
</dbReference>
<dbReference type="EMBL" id="CP063687">
    <property type="protein sequence ID" value="QOY28258.1"/>
    <property type="molecule type" value="Genomic_DNA"/>
</dbReference>
<proteinExistence type="predicted"/>
<keyword evidence="3 6" id="KW-0812">Transmembrane</keyword>
<evidence type="ECO:0000313" key="7">
    <source>
        <dbReference type="EMBL" id="QOY28258.1"/>
    </source>
</evidence>
<evidence type="ECO:0000256" key="4">
    <source>
        <dbReference type="ARBA" id="ARBA00022989"/>
    </source>
</evidence>
<sequence>MFRLIILILFTALILFFLLGMSLLRQGLIALTYSKIEKSLLLFTDHPLKAFLISIVFTGFLQSSSAFMVIVIGFVSAGALSFKRTIPMILGTNVGSTFTTEFLAIKMDVLIWVLFIGGLVFILIRKYPFRQIGISFLGLGIIFFCITCFSRLAVPLTETKAGAEVLRHVNDSSWSALFIGMILTAIIHSSSVCIGILMSFMNEGVIGIEQAVSVVLGSNIGTCVTAVMAAVSGGYAARQTAGAHVVFNILGVLLVFPFLSASAGITERLSDDPAQMIAHFSLLFNVVTALLFLPFTHLFYRLIDRMIPPKP</sequence>
<keyword evidence="4 6" id="KW-1133">Transmembrane helix</keyword>
<dbReference type="InterPro" id="IPR004633">
    <property type="entry name" value="NaPi_cotrn-rel/YqeW-like"/>
</dbReference>
<dbReference type="NCBIfam" id="TIGR00704">
    <property type="entry name" value="NaPi_cotrn_rel"/>
    <property type="match status" value="1"/>
</dbReference>
<feature type="transmembrane region" description="Helical" evidence="6">
    <location>
        <begin position="245"/>
        <end position="265"/>
    </location>
</feature>
<dbReference type="PANTHER" id="PTHR10010">
    <property type="entry name" value="SOLUTE CARRIER FAMILY 34 SODIUM PHOSPHATE , MEMBER 2-RELATED"/>
    <property type="match status" value="1"/>
</dbReference>
<comment type="subcellular location">
    <subcellularLocation>
        <location evidence="1">Cell membrane</location>
        <topology evidence="1">Multi-pass membrane protein</topology>
    </subcellularLocation>
</comment>
<organism evidence="7 8">
    <name type="scientific">Bacillus velezensis</name>
    <dbReference type="NCBI Taxonomy" id="492670"/>
    <lineage>
        <taxon>Bacteria</taxon>
        <taxon>Bacillati</taxon>
        <taxon>Bacillota</taxon>
        <taxon>Bacilli</taxon>
        <taxon>Bacillales</taxon>
        <taxon>Bacillaceae</taxon>
        <taxon>Bacillus</taxon>
        <taxon>Bacillus amyloliquefaciens group</taxon>
    </lineage>
</organism>
<evidence type="ECO:0008006" key="9">
    <source>
        <dbReference type="Google" id="ProtNLM"/>
    </source>
</evidence>
<evidence type="ECO:0000256" key="5">
    <source>
        <dbReference type="ARBA" id="ARBA00023136"/>
    </source>
</evidence>
<dbReference type="InterPro" id="IPR003841">
    <property type="entry name" value="Na/Pi_transpt"/>
</dbReference>
<feature type="transmembrane region" description="Helical" evidence="6">
    <location>
        <begin position="175"/>
        <end position="200"/>
    </location>
</feature>
<evidence type="ECO:0000313" key="8">
    <source>
        <dbReference type="Proteomes" id="UP000587477"/>
    </source>
</evidence>
<protein>
    <recommendedName>
        <fullName evidence="9">Na/Pi cotransporter family protein</fullName>
    </recommendedName>
</protein>
<gene>
    <name evidence="7" type="ORF">BACVE_003298</name>
</gene>
<dbReference type="AlphaFoldDB" id="A0A7W4LQV9"/>
<name>A0A7W4LQV9_BACVE</name>
<feature type="transmembrane region" description="Helical" evidence="6">
    <location>
        <begin position="212"/>
        <end position="233"/>
    </location>
</feature>
<keyword evidence="5 6" id="KW-0472">Membrane</keyword>
<dbReference type="NCBIfam" id="NF037997">
    <property type="entry name" value="Na_Pi_symport"/>
    <property type="match status" value="1"/>
</dbReference>
<feature type="transmembrane region" description="Helical" evidence="6">
    <location>
        <begin position="51"/>
        <end position="82"/>
    </location>
</feature>
<dbReference type="GO" id="GO:0005886">
    <property type="term" value="C:plasma membrane"/>
    <property type="evidence" value="ECO:0007669"/>
    <property type="project" value="UniProtKB-SubCell"/>
</dbReference>
<evidence type="ECO:0000256" key="6">
    <source>
        <dbReference type="SAM" id="Phobius"/>
    </source>
</evidence>
<feature type="transmembrane region" description="Helical" evidence="6">
    <location>
        <begin position="136"/>
        <end position="154"/>
    </location>
</feature>
<evidence type="ECO:0000256" key="3">
    <source>
        <dbReference type="ARBA" id="ARBA00022692"/>
    </source>
</evidence>
<accession>A0A7W4LQV9</accession>
<dbReference type="Proteomes" id="UP000587477">
    <property type="component" value="Chromosome"/>
</dbReference>
<dbReference type="Pfam" id="PF02690">
    <property type="entry name" value="Na_Pi_cotrans"/>
    <property type="match status" value="2"/>
</dbReference>
<dbReference type="GO" id="GO:0044341">
    <property type="term" value="P:sodium-dependent phosphate transport"/>
    <property type="evidence" value="ECO:0007669"/>
    <property type="project" value="InterPro"/>
</dbReference>
<feature type="transmembrane region" description="Helical" evidence="6">
    <location>
        <begin position="103"/>
        <end position="124"/>
    </location>
</feature>
<evidence type="ECO:0000256" key="2">
    <source>
        <dbReference type="ARBA" id="ARBA00022475"/>
    </source>
</evidence>
<dbReference type="GO" id="GO:0005436">
    <property type="term" value="F:sodium:phosphate symporter activity"/>
    <property type="evidence" value="ECO:0007669"/>
    <property type="project" value="InterPro"/>
</dbReference>
<reference evidence="8" key="1">
    <citation type="submission" date="2020-10" db="EMBL/GenBank/DDBJ databases">
        <title>Complete genome sequence of Bacillus velezensis NST6.</title>
        <authorList>
            <person name="Choi J."/>
        </authorList>
    </citation>
    <scope>NUCLEOTIDE SEQUENCE [LARGE SCALE GENOMIC DNA]</scope>
    <source>
        <strain evidence="8">NST6</strain>
    </source>
</reference>
<evidence type="ECO:0000256" key="1">
    <source>
        <dbReference type="ARBA" id="ARBA00004651"/>
    </source>
</evidence>